<evidence type="ECO:0000256" key="1">
    <source>
        <dbReference type="ARBA" id="ARBA00010813"/>
    </source>
</evidence>
<feature type="region of interest" description="Disordered" evidence="2">
    <location>
        <begin position="403"/>
        <end position="458"/>
    </location>
</feature>
<dbReference type="GO" id="GO:0006021">
    <property type="term" value="P:inositol biosynthetic process"/>
    <property type="evidence" value="ECO:0007669"/>
    <property type="project" value="InterPro"/>
</dbReference>
<dbReference type="EMBL" id="JANTYZ010000013">
    <property type="protein sequence ID" value="MCS3866456.1"/>
    <property type="molecule type" value="Genomic_DNA"/>
</dbReference>
<dbReference type="Proteomes" id="UP001155034">
    <property type="component" value="Unassembled WGS sequence"/>
</dbReference>
<comment type="caution">
    <text evidence="4">The sequence shown here is derived from an EMBL/GenBank/DDBJ whole genome shotgun (WGS) entry which is preliminary data.</text>
</comment>
<gene>
    <name evidence="4" type="ORF">GGP82_003030</name>
</gene>
<dbReference type="InterPro" id="IPR036291">
    <property type="entry name" value="NAD(P)-bd_dom_sf"/>
</dbReference>
<proteinExistence type="inferred from homology"/>
<dbReference type="Pfam" id="PF01658">
    <property type="entry name" value="Inos-1-P_synth"/>
    <property type="match status" value="1"/>
</dbReference>
<name>A0A9X2ZNG0_9BACT</name>
<organism evidence="4 5">
    <name type="scientific">Salinibacter ruber</name>
    <dbReference type="NCBI Taxonomy" id="146919"/>
    <lineage>
        <taxon>Bacteria</taxon>
        <taxon>Pseudomonadati</taxon>
        <taxon>Rhodothermota</taxon>
        <taxon>Rhodothermia</taxon>
        <taxon>Rhodothermales</taxon>
        <taxon>Salinibacteraceae</taxon>
        <taxon>Salinibacter</taxon>
    </lineage>
</organism>
<dbReference type="SUPFAM" id="SSF51735">
    <property type="entry name" value="NAD(P)-binding Rossmann-fold domains"/>
    <property type="match status" value="1"/>
</dbReference>
<sequence length="458" mass="48923">MASSNSPSGRLGVAIVGLGGAVATTTVAGIELMRSGNAKHHGLPLAALDESLTQGLASYESLVFGGWDFYDVDLEQAAENHDVLDPGQLEKVRSSLGSLSPWPAVGNERFCREVTGDHQVATSGHRETVDTLQDDLRRFKSENDLDNLVVVNLASTEARADPSLPVYGSEEAFRNGIEENHEAISPAMLYAFAAIDAGVPYVNFTPSLAADTPALREMASRLNVPVAGKDGKTGQTLLKTILAPGLRSRALNVDGWYSTNILGNRDGRALSDEDSLASKVETKGSVLDSILGYEVEDHIVDIRYYGPRGDNKEAWDNIDLTGFLGKKMQLKLNFLCRDSILAAPLVIELVRCVDLADRTEQGGVQEHLGVFFKSPMVEKGHVPEHGLPSQQRALHQWLERVHSSKDGASPSEENGEAGIPVSNGTESNGTESSGTESNGKAPESAAPLGNPSSSVADR</sequence>
<accession>A0A9X2ZNG0</accession>
<dbReference type="RefSeq" id="WP_259084111.1">
    <property type="nucleotide sequence ID" value="NZ_JANTYZ010000013.1"/>
</dbReference>
<dbReference type="AlphaFoldDB" id="A0A9X2ZNG0"/>
<dbReference type="GO" id="GO:0004512">
    <property type="term" value="F:inositol-3-phosphate synthase activity"/>
    <property type="evidence" value="ECO:0007669"/>
    <property type="project" value="UniProtKB-EC"/>
</dbReference>
<dbReference type="PANTHER" id="PTHR11510">
    <property type="entry name" value="MYO-INOSITOL-1 PHOSPHATE SYNTHASE"/>
    <property type="match status" value="1"/>
</dbReference>
<evidence type="ECO:0000313" key="4">
    <source>
        <dbReference type="EMBL" id="MCS3866456.1"/>
    </source>
</evidence>
<evidence type="ECO:0000313" key="5">
    <source>
        <dbReference type="Proteomes" id="UP001155034"/>
    </source>
</evidence>
<feature type="compositionally biased region" description="Low complexity" evidence="2">
    <location>
        <begin position="422"/>
        <end position="439"/>
    </location>
</feature>
<dbReference type="InterPro" id="IPR013021">
    <property type="entry name" value="Myo-inos-1-P_Synthase_GAPDH"/>
</dbReference>
<dbReference type="SUPFAM" id="SSF55347">
    <property type="entry name" value="Glyceraldehyde-3-phosphate dehydrogenase-like, C-terminal domain"/>
    <property type="match status" value="1"/>
</dbReference>
<keyword evidence="4" id="KW-0413">Isomerase</keyword>
<dbReference type="PIRSF" id="PIRSF015578">
    <property type="entry name" value="Myoinos-ppht_syn"/>
    <property type="match status" value="1"/>
</dbReference>
<comment type="similarity">
    <text evidence="1">Belongs to the myo-inositol 1-phosphate synthase family.</text>
</comment>
<dbReference type="InterPro" id="IPR002587">
    <property type="entry name" value="Myo-inos-1-P_Synthase"/>
</dbReference>
<dbReference type="EC" id="5.5.1.4" evidence="4"/>
<protein>
    <submittedName>
        <fullName evidence="4">Myo-inositol-1-phosphate synthase</fullName>
        <ecNumber evidence="4">5.5.1.4</ecNumber>
    </submittedName>
</protein>
<feature type="domain" description="Myo-inositol-1-phosphate synthase GAPDH-like" evidence="3">
    <location>
        <begin position="234"/>
        <end position="339"/>
    </location>
</feature>
<dbReference type="Pfam" id="PF07994">
    <property type="entry name" value="NAD_binding_5"/>
    <property type="match status" value="1"/>
</dbReference>
<dbReference type="Gene3D" id="3.40.50.720">
    <property type="entry name" value="NAD(P)-binding Rossmann-like Domain"/>
    <property type="match status" value="1"/>
</dbReference>
<dbReference type="GO" id="GO:0008654">
    <property type="term" value="P:phospholipid biosynthetic process"/>
    <property type="evidence" value="ECO:0007669"/>
    <property type="project" value="InterPro"/>
</dbReference>
<evidence type="ECO:0000259" key="3">
    <source>
        <dbReference type="Pfam" id="PF01658"/>
    </source>
</evidence>
<dbReference type="Gene3D" id="3.30.360.10">
    <property type="entry name" value="Dihydrodipicolinate Reductase, domain 2"/>
    <property type="match status" value="1"/>
</dbReference>
<evidence type="ECO:0000256" key="2">
    <source>
        <dbReference type="SAM" id="MobiDB-lite"/>
    </source>
</evidence>
<reference evidence="4" key="1">
    <citation type="submission" date="2022-08" db="EMBL/GenBank/DDBJ databases">
        <title>Genomic Encyclopedia of Type Strains, Phase V (KMG-V): Genome sequencing to study the core and pangenomes of soil and plant-associated prokaryotes.</title>
        <authorList>
            <person name="Whitman W."/>
        </authorList>
    </citation>
    <scope>NUCLEOTIDE SEQUENCE</scope>
    <source>
        <strain evidence="4">SP2016B</strain>
    </source>
</reference>